<sequence>MHSNFSPYHSLSITFNFYAYLVTFVESPADKNLPLHILIVSAYPSSKYMLDFLSFNSLSYFAPIRVCFFTNLPESVDKWMFLILKMLPSPSTFRFNLLWQFCFLKSPVQIS</sequence>
<name>A0A0X3PNI9_SCHSO</name>
<dbReference type="EMBL" id="GEEE01009760">
    <property type="protein sequence ID" value="JAP53465.1"/>
    <property type="molecule type" value="Transcribed_RNA"/>
</dbReference>
<accession>A0A0X3PNI9</accession>
<proteinExistence type="predicted"/>
<evidence type="ECO:0000313" key="1">
    <source>
        <dbReference type="EMBL" id="JAP53465.1"/>
    </source>
</evidence>
<protein>
    <submittedName>
        <fullName evidence="1">Uncharacterized protein</fullName>
    </submittedName>
</protein>
<dbReference type="AlphaFoldDB" id="A0A0X3PNI9"/>
<organism evidence="1">
    <name type="scientific">Schistocephalus solidus</name>
    <name type="common">Tapeworm</name>
    <dbReference type="NCBI Taxonomy" id="70667"/>
    <lineage>
        <taxon>Eukaryota</taxon>
        <taxon>Metazoa</taxon>
        <taxon>Spiralia</taxon>
        <taxon>Lophotrochozoa</taxon>
        <taxon>Platyhelminthes</taxon>
        <taxon>Cestoda</taxon>
        <taxon>Eucestoda</taxon>
        <taxon>Diphyllobothriidea</taxon>
        <taxon>Diphyllobothriidae</taxon>
        <taxon>Schistocephalus</taxon>
    </lineage>
</organism>
<gene>
    <name evidence="1" type="ORF">TR120395</name>
</gene>
<reference evidence="1" key="1">
    <citation type="submission" date="2016-01" db="EMBL/GenBank/DDBJ databases">
        <title>Reference transcriptome for the parasite Schistocephalus solidus: insights into the molecular evolution of parasitism.</title>
        <authorList>
            <person name="Hebert F.O."/>
            <person name="Grambauer S."/>
            <person name="Barber I."/>
            <person name="Landry C.R."/>
            <person name="Aubin-Horth N."/>
        </authorList>
    </citation>
    <scope>NUCLEOTIDE SEQUENCE</scope>
</reference>